<protein>
    <submittedName>
        <fullName evidence="2">Uncharacterized protein</fullName>
    </submittedName>
</protein>
<feature type="region of interest" description="Disordered" evidence="1">
    <location>
        <begin position="31"/>
        <end position="56"/>
    </location>
</feature>
<comment type="caution">
    <text evidence="2">The sequence shown here is derived from an EMBL/GenBank/DDBJ whole genome shotgun (WGS) entry which is preliminary data.</text>
</comment>
<proteinExistence type="predicted"/>
<reference evidence="2" key="1">
    <citation type="journal article" date="2022" name="bioRxiv">
        <title>Sequencing and chromosome-scale assembly of the giantPleurodeles waltlgenome.</title>
        <authorList>
            <person name="Brown T."/>
            <person name="Elewa A."/>
            <person name="Iarovenko S."/>
            <person name="Subramanian E."/>
            <person name="Araus A.J."/>
            <person name="Petzold A."/>
            <person name="Susuki M."/>
            <person name="Suzuki K.-i.T."/>
            <person name="Hayashi T."/>
            <person name="Toyoda A."/>
            <person name="Oliveira C."/>
            <person name="Osipova E."/>
            <person name="Leigh N.D."/>
            <person name="Simon A."/>
            <person name="Yun M.H."/>
        </authorList>
    </citation>
    <scope>NUCLEOTIDE SEQUENCE</scope>
    <source>
        <strain evidence="2">20211129_DDA</strain>
        <tissue evidence="2">Liver</tissue>
    </source>
</reference>
<dbReference type="AlphaFoldDB" id="A0AAV7V5W5"/>
<evidence type="ECO:0000313" key="2">
    <source>
        <dbReference type="EMBL" id="KAJ1195458.1"/>
    </source>
</evidence>
<dbReference type="EMBL" id="JANPWB010000004">
    <property type="protein sequence ID" value="KAJ1195458.1"/>
    <property type="molecule type" value="Genomic_DNA"/>
</dbReference>
<dbReference type="Proteomes" id="UP001066276">
    <property type="component" value="Chromosome 2_2"/>
</dbReference>
<feature type="compositionally biased region" description="Low complexity" evidence="1">
    <location>
        <begin position="107"/>
        <end position="116"/>
    </location>
</feature>
<evidence type="ECO:0000313" key="3">
    <source>
        <dbReference type="Proteomes" id="UP001066276"/>
    </source>
</evidence>
<gene>
    <name evidence="2" type="ORF">NDU88_004738</name>
</gene>
<sequence length="216" mass="23571">MHRLLTRLTDILFYSGTMTIPQAVYYPTKDHHEAGGKNPVERASPGCSSTEHGHQIADGLPARPILCRGTEVSKKRRRAARHERRRAAHPLLGNRGLACSRSGAGGPRVAAAAPGPNSRGNDPRGTWRGREAAEGPRPKEQSLTGGREADTALILQARLERDKPGPVGALENRIGLVAPWVSRGLHKRSPEEGLGPHRLHSERSPHNKVRENDRPN</sequence>
<keyword evidence="3" id="KW-1185">Reference proteome</keyword>
<organism evidence="2 3">
    <name type="scientific">Pleurodeles waltl</name>
    <name type="common">Iberian ribbed newt</name>
    <dbReference type="NCBI Taxonomy" id="8319"/>
    <lineage>
        <taxon>Eukaryota</taxon>
        <taxon>Metazoa</taxon>
        <taxon>Chordata</taxon>
        <taxon>Craniata</taxon>
        <taxon>Vertebrata</taxon>
        <taxon>Euteleostomi</taxon>
        <taxon>Amphibia</taxon>
        <taxon>Batrachia</taxon>
        <taxon>Caudata</taxon>
        <taxon>Salamandroidea</taxon>
        <taxon>Salamandridae</taxon>
        <taxon>Pleurodelinae</taxon>
        <taxon>Pleurodeles</taxon>
    </lineage>
</organism>
<feature type="region of interest" description="Disordered" evidence="1">
    <location>
        <begin position="175"/>
        <end position="216"/>
    </location>
</feature>
<evidence type="ECO:0000256" key="1">
    <source>
        <dbReference type="SAM" id="MobiDB-lite"/>
    </source>
</evidence>
<feature type="compositionally biased region" description="Basic and acidic residues" evidence="1">
    <location>
        <begin position="128"/>
        <end position="140"/>
    </location>
</feature>
<accession>A0AAV7V5W5</accession>
<feature type="compositionally biased region" description="Basic residues" evidence="1">
    <location>
        <begin position="74"/>
        <end position="88"/>
    </location>
</feature>
<name>A0AAV7V5W5_PLEWA</name>
<feature type="compositionally biased region" description="Basic and acidic residues" evidence="1">
    <location>
        <begin position="188"/>
        <end position="216"/>
    </location>
</feature>
<feature type="region of interest" description="Disordered" evidence="1">
    <location>
        <begin position="72"/>
        <end position="148"/>
    </location>
</feature>